<organism evidence="1">
    <name type="scientific">Rhodopseudomonas palustris (strain BisB18)</name>
    <dbReference type="NCBI Taxonomy" id="316056"/>
    <lineage>
        <taxon>Bacteria</taxon>
        <taxon>Pseudomonadati</taxon>
        <taxon>Pseudomonadota</taxon>
        <taxon>Alphaproteobacteria</taxon>
        <taxon>Hyphomicrobiales</taxon>
        <taxon>Nitrobacteraceae</taxon>
        <taxon>Rhodopseudomonas</taxon>
    </lineage>
</organism>
<gene>
    <name evidence="1" type="ordered locus">RPC_4740</name>
</gene>
<protein>
    <submittedName>
        <fullName evidence="1">Uncharacterized protein</fullName>
    </submittedName>
</protein>
<accession>Q20X74</accession>
<dbReference type="HOGENOM" id="CLU_1037775_0_0_5"/>
<name>Q20X74_RHOPB</name>
<dbReference type="AlphaFoldDB" id="Q20X74"/>
<dbReference type="STRING" id="316056.RPC_4740"/>
<reference evidence="1" key="1">
    <citation type="submission" date="2006-03" db="EMBL/GenBank/DDBJ databases">
        <title>Complete sequence of Rhodopseudomonas palustris BisB18.</title>
        <authorList>
            <consortium name="US DOE Joint Genome Institute"/>
            <person name="Copeland A."/>
            <person name="Lucas S."/>
            <person name="Lapidus A."/>
            <person name="Barry K."/>
            <person name="Detter J.C."/>
            <person name="Glavina del Rio T."/>
            <person name="Hammon N."/>
            <person name="Israni S."/>
            <person name="Dalin E."/>
            <person name="Tice H."/>
            <person name="Pitluck S."/>
            <person name="Chain P."/>
            <person name="Malfatti S."/>
            <person name="Shin M."/>
            <person name="Vergez L."/>
            <person name="Schmutz J."/>
            <person name="Larimer F."/>
            <person name="Land M."/>
            <person name="Hauser L."/>
            <person name="Pelletier D.A."/>
            <person name="Kyrpides N."/>
            <person name="Anderson I."/>
            <person name="Oda Y."/>
            <person name="Harwood C.S."/>
            <person name="Richardson P."/>
        </authorList>
    </citation>
    <scope>NUCLEOTIDE SEQUENCE [LARGE SCALE GENOMIC DNA]</scope>
    <source>
        <strain evidence="1">BisB18</strain>
    </source>
</reference>
<dbReference type="OrthoDB" id="8444337at2"/>
<proteinExistence type="predicted"/>
<sequence length="271" mass="29616">MPPPPSVRSVTERLKALLPPDGTPVLNRVLRLMLSRDFGQSISDALYEQARDSLFASGQIGRLRGQGGQVFLAKSDNGGVAEPTASDAGSKLSESELMPHLGRYLKTAFRKELDIPAHGEWLVKDTSQMGPPRGRWARPDFVLLTAMRFRVMPGAQLDVYSFELKAEYGATDLAVYEALAQTRFTHFGYLVWHLPEGSPAGARLPDITGQCGQHGIGLIRVHEPATDDGFETVLDPIRKPTPPAAVDSFLERRLSEDEQKLLRSALAGTAA</sequence>
<evidence type="ECO:0000313" key="1">
    <source>
        <dbReference type="EMBL" id="ABD90262.1"/>
    </source>
</evidence>
<dbReference type="KEGG" id="rpc:RPC_4740"/>
<dbReference type="EMBL" id="CP000301">
    <property type="protein sequence ID" value="ABD90262.1"/>
    <property type="molecule type" value="Genomic_DNA"/>
</dbReference>